<evidence type="ECO:0000256" key="3">
    <source>
        <dbReference type="ARBA" id="ARBA00022832"/>
    </source>
</evidence>
<dbReference type="AlphaFoldDB" id="S8DX46"/>
<dbReference type="HOGENOM" id="CLU_009834_7_0_1"/>
<evidence type="ECO:0000256" key="5">
    <source>
        <dbReference type="ARBA" id="ARBA00023235"/>
    </source>
</evidence>
<dbReference type="SUPFAM" id="SSF52096">
    <property type="entry name" value="ClpP/crotonase"/>
    <property type="match status" value="1"/>
</dbReference>
<evidence type="ECO:0000256" key="2">
    <source>
        <dbReference type="ARBA" id="ARBA00005254"/>
    </source>
</evidence>
<protein>
    <recommendedName>
        <fullName evidence="8">ClpP/crotonase</fullName>
    </recommendedName>
</protein>
<dbReference type="Proteomes" id="UP000015241">
    <property type="component" value="Unassembled WGS sequence"/>
</dbReference>
<dbReference type="InParanoid" id="S8DX46"/>
<evidence type="ECO:0000313" key="7">
    <source>
        <dbReference type="Proteomes" id="UP000015241"/>
    </source>
</evidence>
<keyword evidence="4" id="KW-0443">Lipid metabolism</keyword>
<dbReference type="GO" id="GO:0051750">
    <property type="term" value="F:delta(3,5)-delta(2,4)-dienoyl-CoA isomerase activity"/>
    <property type="evidence" value="ECO:0007669"/>
    <property type="project" value="TreeGrafter"/>
</dbReference>
<dbReference type="OrthoDB" id="14970at2759"/>
<dbReference type="PANTHER" id="PTHR43149:SF1">
    <property type="entry name" value="DELTA(3,5)-DELTA(2,4)-DIENOYL-COA ISOMERASE, MITOCHONDRIAL"/>
    <property type="match status" value="1"/>
</dbReference>
<proteinExistence type="inferred from homology"/>
<dbReference type="InterPro" id="IPR045002">
    <property type="entry name" value="Ech1-like"/>
</dbReference>
<keyword evidence="7" id="KW-1185">Reference proteome</keyword>
<dbReference type="UniPathway" id="UPA00659"/>
<dbReference type="GO" id="GO:0006635">
    <property type="term" value="P:fatty acid beta-oxidation"/>
    <property type="evidence" value="ECO:0007669"/>
    <property type="project" value="UniProtKB-UniPathway"/>
</dbReference>
<evidence type="ECO:0008006" key="8">
    <source>
        <dbReference type="Google" id="ProtNLM"/>
    </source>
</evidence>
<sequence>MSDESSSLVGLSTEFLKVSSPGAHVALVEILRKPVNAFTEECWTGLARIFAKLSGEPSVRAVVLASANPKLFSAGIDLAALDSITDGASKEPARRALQQRDLILSFQNCISAIERCPYPVIAATHGVAYGLSIDIIAACDIRYTASNAVFSIKEVDVGLAADIGTLARLPKVVGNHSLLHELAYTARNFSAAEAEKLGLVSRVVQGSRDEVLAAALQTAQLIAEKSPIAVLGSKHLLLHARDHTVQDSLDYTATWNSVMLQTADMPEIFKAMSKKSKPSFAPLANLPSKL</sequence>
<evidence type="ECO:0000256" key="4">
    <source>
        <dbReference type="ARBA" id="ARBA00023098"/>
    </source>
</evidence>
<dbReference type="Gene3D" id="3.90.226.10">
    <property type="entry name" value="2-enoyl-CoA Hydratase, Chain A, domain 1"/>
    <property type="match status" value="1"/>
</dbReference>
<dbReference type="eggNOG" id="KOG1681">
    <property type="taxonomic scope" value="Eukaryota"/>
</dbReference>
<keyword evidence="5" id="KW-0413">Isomerase</keyword>
<dbReference type="PANTHER" id="PTHR43149">
    <property type="entry name" value="ENOYL-COA HYDRATASE"/>
    <property type="match status" value="1"/>
</dbReference>
<keyword evidence="3" id="KW-0276">Fatty acid metabolism</keyword>
<dbReference type="InterPro" id="IPR029045">
    <property type="entry name" value="ClpP/crotonase-like_dom_sf"/>
</dbReference>
<organism evidence="6 7">
    <name type="scientific">Fomitopsis schrenkii</name>
    <name type="common">Brown rot fungus</name>
    <dbReference type="NCBI Taxonomy" id="2126942"/>
    <lineage>
        <taxon>Eukaryota</taxon>
        <taxon>Fungi</taxon>
        <taxon>Dikarya</taxon>
        <taxon>Basidiomycota</taxon>
        <taxon>Agaricomycotina</taxon>
        <taxon>Agaricomycetes</taxon>
        <taxon>Polyporales</taxon>
        <taxon>Fomitopsis</taxon>
    </lineage>
</organism>
<evidence type="ECO:0000313" key="6">
    <source>
        <dbReference type="EMBL" id="EPS95693.1"/>
    </source>
</evidence>
<comment type="similarity">
    <text evidence="2">Belongs to the enoyl-CoA hydratase/isomerase family.</text>
</comment>
<dbReference type="Pfam" id="PF00378">
    <property type="entry name" value="ECH_1"/>
    <property type="match status" value="1"/>
</dbReference>
<gene>
    <name evidence="6" type="ORF">FOMPIDRAFT_1131961</name>
</gene>
<dbReference type="InterPro" id="IPR001753">
    <property type="entry name" value="Enoyl-CoA_hydra/iso"/>
</dbReference>
<dbReference type="CDD" id="cd06558">
    <property type="entry name" value="crotonase-like"/>
    <property type="match status" value="1"/>
</dbReference>
<accession>S8DX46</accession>
<reference evidence="6 7" key="1">
    <citation type="journal article" date="2012" name="Science">
        <title>The Paleozoic origin of enzymatic lignin decomposition reconstructed from 31 fungal genomes.</title>
        <authorList>
            <person name="Floudas D."/>
            <person name="Binder M."/>
            <person name="Riley R."/>
            <person name="Barry K."/>
            <person name="Blanchette R.A."/>
            <person name="Henrissat B."/>
            <person name="Martinez A.T."/>
            <person name="Otillar R."/>
            <person name="Spatafora J.W."/>
            <person name="Yadav J.S."/>
            <person name="Aerts A."/>
            <person name="Benoit I."/>
            <person name="Boyd A."/>
            <person name="Carlson A."/>
            <person name="Copeland A."/>
            <person name="Coutinho P.M."/>
            <person name="de Vries R.P."/>
            <person name="Ferreira P."/>
            <person name="Findley K."/>
            <person name="Foster B."/>
            <person name="Gaskell J."/>
            <person name="Glotzer D."/>
            <person name="Gorecki P."/>
            <person name="Heitman J."/>
            <person name="Hesse C."/>
            <person name="Hori C."/>
            <person name="Igarashi K."/>
            <person name="Jurgens J.A."/>
            <person name="Kallen N."/>
            <person name="Kersten P."/>
            <person name="Kohler A."/>
            <person name="Kuees U."/>
            <person name="Kumar T.K.A."/>
            <person name="Kuo A."/>
            <person name="LaButti K."/>
            <person name="Larrondo L.F."/>
            <person name="Lindquist E."/>
            <person name="Ling A."/>
            <person name="Lombard V."/>
            <person name="Lucas S."/>
            <person name="Lundell T."/>
            <person name="Martin R."/>
            <person name="McLaughlin D.J."/>
            <person name="Morgenstern I."/>
            <person name="Morin E."/>
            <person name="Murat C."/>
            <person name="Nagy L.G."/>
            <person name="Nolan M."/>
            <person name="Ohm R.A."/>
            <person name="Patyshakuliyeva A."/>
            <person name="Rokas A."/>
            <person name="Ruiz-Duenas F.J."/>
            <person name="Sabat G."/>
            <person name="Salamov A."/>
            <person name="Samejima M."/>
            <person name="Schmutz J."/>
            <person name="Slot J.C."/>
            <person name="St John F."/>
            <person name="Stenlid J."/>
            <person name="Sun H."/>
            <person name="Sun S."/>
            <person name="Syed K."/>
            <person name="Tsang A."/>
            <person name="Wiebenga A."/>
            <person name="Young D."/>
            <person name="Pisabarro A."/>
            <person name="Eastwood D.C."/>
            <person name="Martin F."/>
            <person name="Cullen D."/>
            <person name="Grigoriev I.V."/>
            <person name="Hibbett D.S."/>
        </authorList>
    </citation>
    <scope>NUCLEOTIDE SEQUENCE</scope>
    <source>
        <strain evidence="7">FP-58527</strain>
    </source>
</reference>
<evidence type="ECO:0000256" key="1">
    <source>
        <dbReference type="ARBA" id="ARBA00005005"/>
    </source>
</evidence>
<comment type="pathway">
    <text evidence="1">Lipid metabolism; fatty acid beta-oxidation.</text>
</comment>
<dbReference type="InterPro" id="IPR014748">
    <property type="entry name" value="Enoyl-CoA_hydra_C"/>
</dbReference>
<dbReference type="EMBL" id="KE504202">
    <property type="protein sequence ID" value="EPS95693.1"/>
    <property type="molecule type" value="Genomic_DNA"/>
</dbReference>
<dbReference type="GO" id="GO:0005739">
    <property type="term" value="C:mitochondrion"/>
    <property type="evidence" value="ECO:0007669"/>
    <property type="project" value="TreeGrafter"/>
</dbReference>
<dbReference type="Gene3D" id="1.10.12.10">
    <property type="entry name" value="Lyase 2-enoyl-coa Hydratase, Chain A, domain 2"/>
    <property type="match status" value="1"/>
</dbReference>
<dbReference type="FunFam" id="1.10.12.10:FF:000004">
    <property type="entry name" value="Delta3,5-delta2,4-dienoyl-CoA isomerase"/>
    <property type="match status" value="1"/>
</dbReference>
<dbReference type="STRING" id="743788.S8DX46"/>
<name>S8DX46_FOMSC</name>